<dbReference type="PANTHER" id="PTHR43096">
    <property type="entry name" value="DNAJ HOMOLOG 1, MITOCHONDRIAL-RELATED"/>
    <property type="match status" value="1"/>
</dbReference>
<evidence type="ECO:0000256" key="5">
    <source>
        <dbReference type="ARBA" id="ARBA00023186"/>
    </source>
</evidence>
<dbReference type="EMBL" id="CP102734">
    <property type="protein sequence ID" value="UVD81919.1"/>
    <property type="molecule type" value="Genomic_DNA"/>
</dbReference>
<dbReference type="InterPro" id="IPR001623">
    <property type="entry name" value="DnaJ_domain"/>
</dbReference>
<feature type="zinc finger region" description="CR-type" evidence="7">
    <location>
        <begin position="133"/>
        <end position="215"/>
    </location>
</feature>
<evidence type="ECO:0000259" key="9">
    <source>
        <dbReference type="PROSITE" id="PS51188"/>
    </source>
</evidence>
<feature type="domain" description="J" evidence="8">
    <location>
        <begin position="6"/>
        <end position="70"/>
    </location>
</feature>
<comment type="similarity">
    <text evidence="6">Belongs to the DnaJ family.</text>
</comment>
<gene>
    <name evidence="6 10" type="primary">dnaJ</name>
    <name evidence="10" type="ORF">NV226_01270</name>
</gene>
<evidence type="ECO:0000256" key="1">
    <source>
        <dbReference type="ARBA" id="ARBA00022723"/>
    </source>
</evidence>
<comment type="domain">
    <text evidence="6">The J domain is necessary and sufficient to stimulate DnaK ATPase activity. Zinc center 1 plays an important role in the autonomous, DnaK-independent chaperone activity of DnaJ. Zinc center 2 is essential for interaction with DnaK and for DnaJ activity.</text>
</comment>
<dbReference type="PANTHER" id="PTHR43096:SF52">
    <property type="entry name" value="DNAJ HOMOLOG 1, MITOCHONDRIAL-RELATED"/>
    <property type="match status" value="1"/>
</dbReference>
<accession>A0ABY5R8T9</accession>
<evidence type="ECO:0000256" key="4">
    <source>
        <dbReference type="ARBA" id="ARBA00022833"/>
    </source>
</evidence>
<evidence type="ECO:0000256" key="7">
    <source>
        <dbReference type="PROSITE-ProRule" id="PRU00546"/>
    </source>
</evidence>
<dbReference type="Gene3D" id="2.10.230.10">
    <property type="entry name" value="Heat shock protein DnaJ, cysteine-rich domain"/>
    <property type="match status" value="1"/>
</dbReference>
<dbReference type="SMART" id="SM00271">
    <property type="entry name" value="DnaJ"/>
    <property type="match status" value="1"/>
</dbReference>
<dbReference type="SUPFAM" id="SSF57938">
    <property type="entry name" value="DnaJ/Hsp40 cysteine-rich domain"/>
    <property type="match status" value="1"/>
</dbReference>
<dbReference type="InterPro" id="IPR008971">
    <property type="entry name" value="HSP40/DnaJ_pept-bd"/>
</dbReference>
<comment type="subcellular location">
    <subcellularLocation>
        <location evidence="6">Cytoplasm</location>
    </subcellularLocation>
</comment>
<feature type="binding site" evidence="6">
    <location>
        <position position="166"/>
    </location>
    <ligand>
        <name>Zn(2+)</name>
        <dbReference type="ChEBI" id="CHEBI:29105"/>
        <label>2</label>
    </ligand>
</feature>
<dbReference type="Proteomes" id="UP001059252">
    <property type="component" value="Chromosome"/>
</dbReference>
<evidence type="ECO:0000256" key="3">
    <source>
        <dbReference type="ARBA" id="ARBA00022771"/>
    </source>
</evidence>
<keyword evidence="6" id="KW-0963">Cytoplasm</keyword>
<sequence length="368" mass="41089">MSRKRDYYEILGIPKNASERDIKKAYRKLAMQYHPDKNKSADAEAKFKEINEANEILSDPEKKAAYDKYGHSAFEQGGFAGGPGFSDFGGFDFDSIFESFGFGSSRSRRRNQPQRGDDILAQIRISFEESIIGKTIIQDLTKYETCDKCHGTGAEKPSDIQSCHVCHGSGSIDKVIRTPFGQMVNKQTCYTCEGSGQEIKVKCSKCHGQKIIQSRKEVTINIPEGIIDGEKILLKGYGQPGINGGPAGNLYVEIRVSSHKFFTRERNDIHITVPVSIRDIINEATIEVPSPKGWQFLKLKDSYASGDVIPIKGGGAKRPGSNSYGDLKVKIMLYIPKLSSKNKEKLSDLLEDVKDKKIEEWKSNFPKQ</sequence>
<feature type="binding site" evidence="6">
    <location>
        <position position="189"/>
    </location>
    <ligand>
        <name>Zn(2+)</name>
        <dbReference type="ChEBI" id="CHEBI:29105"/>
        <label>2</label>
    </ligand>
</feature>
<dbReference type="CDD" id="cd10747">
    <property type="entry name" value="DnaJ_C"/>
    <property type="match status" value="1"/>
</dbReference>
<keyword evidence="5 6" id="KW-0143">Chaperone</keyword>
<keyword evidence="6" id="KW-0346">Stress response</keyword>
<keyword evidence="3 6" id="KW-0863">Zinc-finger</keyword>
<feature type="binding site" evidence="6">
    <location>
        <position position="149"/>
    </location>
    <ligand>
        <name>Zn(2+)</name>
        <dbReference type="ChEBI" id="CHEBI:29105"/>
        <label>1</label>
    </ligand>
</feature>
<dbReference type="NCBIfam" id="NF008035">
    <property type="entry name" value="PRK10767.1"/>
    <property type="match status" value="1"/>
</dbReference>
<comment type="subunit">
    <text evidence="6">Homodimer.</text>
</comment>
<organism evidence="10 11">
    <name type="scientific">Mycoplasma iguanae</name>
    <dbReference type="NCBI Taxonomy" id="292461"/>
    <lineage>
        <taxon>Bacteria</taxon>
        <taxon>Bacillati</taxon>
        <taxon>Mycoplasmatota</taxon>
        <taxon>Mollicutes</taxon>
        <taxon>Mycoplasmataceae</taxon>
        <taxon>Mycoplasma</taxon>
    </lineage>
</organism>
<dbReference type="InterPro" id="IPR001305">
    <property type="entry name" value="HSP_DnaJ_Cys-rich_dom"/>
</dbReference>
<dbReference type="SUPFAM" id="SSF49493">
    <property type="entry name" value="HSP40/DnaJ peptide-binding domain"/>
    <property type="match status" value="2"/>
</dbReference>
<feature type="domain" description="CR-type" evidence="9">
    <location>
        <begin position="133"/>
        <end position="215"/>
    </location>
</feature>
<dbReference type="CDD" id="cd10719">
    <property type="entry name" value="DnaJ_zf"/>
    <property type="match status" value="1"/>
</dbReference>
<dbReference type="InterPro" id="IPR036869">
    <property type="entry name" value="J_dom_sf"/>
</dbReference>
<dbReference type="SUPFAM" id="SSF46565">
    <property type="entry name" value="Chaperone J-domain"/>
    <property type="match status" value="1"/>
</dbReference>
<dbReference type="InterPro" id="IPR018253">
    <property type="entry name" value="DnaJ_domain_CS"/>
</dbReference>
<dbReference type="RefSeq" id="WP_258211093.1">
    <property type="nucleotide sequence ID" value="NZ_CP102734.1"/>
</dbReference>
<protein>
    <recommendedName>
        <fullName evidence="6">Chaperone protein DnaJ</fullName>
    </recommendedName>
</protein>
<evidence type="ECO:0000256" key="2">
    <source>
        <dbReference type="ARBA" id="ARBA00022737"/>
    </source>
</evidence>
<dbReference type="Gene3D" id="2.60.260.20">
    <property type="entry name" value="Urease metallochaperone UreE, N-terminal domain"/>
    <property type="match status" value="2"/>
</dbReference>
<keyword evidence="1 6" id="KW-0479">Metal-binding</keyword>
<keyword evidence="6" id="KW-0235">DNA replication</keyword>
<keyword evidence="10" id="KW-0560">Oxidoreductase</keyword>
<evidence type="ECO:0000313" key="10">
    <source>
        <dbReference type="EMBL" id="UVD81919.1"/>
    </source>
</evidence>
<keyword evidence="11" id="KW-1185">Reference proteome</keyword>
<evidence type="ECO:0000256" key="6">
    <source>
        <dbReference type="HAMAP-Rule" id="MF_01152"/>
    </source>
</evidence>
<keyword evidence="4 6" id="KW-0862">Zinc</keyword>
<dbReference type="InterPro" id="IPR036410">
    <property type="entry name" value="HSP_DnaJ_Cys-rich_dom_sf"/>
</dbReference>
<reference evidence="10" key="1">
    <citation type="submission" date="2022-08" db="EMBL/GenBank/DDBJ databases">
        <title>Complete genome of Mycoplasma iguanae type strain 2327.</title>
        <authorList>
            <person name="Spergser J."/>
        </authorList>
    </citation>
    <scope>NUCLEOTIDE SEQUENCE</scope>
    <source>
        <strain evidence="10">2327</strain>
    </source>
</reference>
<dbReference type="PROSITE" id="PS00636">
    <property type="entry name" value="DNAJ_1"/>
    <property type="match status" value="1"/>
</dbReference>
<keyword evidence="2 6" id="KW-0677">Repeat</keyword>
<feature type="binding site" evidence="6">
    <location>
        <position position="203"/>
    </location>
    <ligand>
        <name>Zn(2+)</name>
        <dbReference type="ChEBI" id="CHEBI:29105"/>
        <label>1</label>
    </ligand>
</feature>
<dbReference type="Pfam" id="PF00684">
    <property type="entry name" value="DnaJ_CXXCXGXG"/>
    <property type="match status" value="1"/>
</dbReference>
<feature type="binding site" evidence="6">
    <location>
        <position position="163"/>
    </location>
    <ligand>
        <name>Zn(2+)</name>
        <dbReference type="ChEBI" id="CHEBI:29105"/>
        <label>2</label>
    </ligand>
</feature>
<feature type="binding site" evidence="6">
    <location>
        <position position="206"/>
    </location>
    <ligand>
        <name>Zn(2+)</name>
        <dbReference type="ChEBI" id="CHEBI:29105"/>
        <label>1</label>
    </ligand>
</feature>
<dbReference type="Gene3D" id="1.10.287.110">
    <property type="entry name" value="DnaJ domain"/>
    <property type="match status" value="1"/>
</dbReference>
<dbReference type="InterPro" id="IPR012724">
    <property type="entry name" value="DnaJ"/>
</dbReference>
<dbReference type="Pfam" id="PF00226">
    <property type="entry name" value="DnaJ"/>
    <property type="match status" value="1"/>
</dbReference>
<feature type="binding site" evidence="6">
    <location>
        <position position="192"/>
    </location>
    <ligand>
        <name>Zn(2+)</name>
        <dbReference type="ChEBI" id="CHEBI:29105"/>
        <label>2</label>
    </ligand>
</feature>
<evidence type="ECO:0000259" key="8">
    <source>
        <dbReference type="PROSITE" id="PS50076"/>
    </source>
</evidence>
<proteinExistence type="inferred from homology"/>
<dbReference type="Pfam" id="PF01556">
    <property type="entry name" value="DnaJ_C"/>
    <property type="match status" value="1"/>
</dbReference>
<comment type="function">
    <text evidence="6">Participates actively in the response to hyperosmotic and heat shock by preventing the aggregation of stress-denatured proteins and by disaggregating proteins, also in an autonomous, DnaK-independent fashion. Unfolded proteins bind initially to DnaJ; upon interaction with the DnaJ-bound protein, DnaK hydrolyzes its bound ATP, resulting in the formation of a stable complex. GrpE releases ADP from DnaK; ATP binding to DnaK triggers the release of the substrate protein, thus completing the reaction cycle. Several rounds of ATP-dependent interactions between DnaJ, DnaK and GrpE are required for fully efficient folding. Also involved, together with DnaK and GrpE, in the DNA replication of plasmids through activation of initiation proteins.</text>
</comment>
<dbReference type="InterPro" id="IPR002939">
    <property type="entry name" value="DnaJ_C"/>
</dbReference>
<dbReference type="PROSITE" id="PS50076">
    <property type="entry name" value="DNAJ_2"/>
    <property type="match status" value="1"/>
</dbReference>
<dbReference type="PROSITE" id="PS51188">
    <property type="entry name" value="ZF_CR"/>
    <property type="match status" value="1"/>
</dbReference>
<dbReference type="GO" id="GO:0016491">
    <property type="term" value="F:oxidoreductase activity"/>
    <property type="evidence" value="ECO:0007669"/>
    <property type="project" value="UniProtKB-KW"/>
</dbReference>
<comment type="cofactor">
    <cofactor evidence="6">
        <name>Zn(2+)</name>
        <dbReference type="ChEBI" id="CHEBI:29105"/>
    </cofactor>
    <text evidence="6">Binds 2 Zn(2+) ions per monomer.</text>
</comment>
<comment type="caution">
    <text evidence="6">Lacks conserved residue(s) required for the propagation of feature annotation.</text>
</comment>
<dbReference type="HAMAP" id="MF_01152">
    <property type="entry name" value="DnaJ"/>
    <property type="match status" value="1"/>
</dbReference>
<dbReference type="CDD" id="cd06257">
    <property type="entry name" value="DnaJ"/>
    <property type="match status" value="1"/>
</dbReference>
<evidence type="ECO:0000313" key="11">
    <source>
        <dbReference type="Proteomes" id="UP001059252"/>
    </source>
</evidence>
<dbReference type="PRINTS" id="PR00625">
    <property type="entry name" value="JDOMAIN"/>
</dbReference>
<dbReference type="NCBIfam" id="TIGR02349">
    <property type="entry name" value="DnaJ_bact"/>
    <property type="match status" value="1"/>
</dbReference>
<name>A0ABY5R8T9_9MOLU</name>
<feature type="binding site" evidence="6">
    <location>
        <position position="146"/>
    </location>
    <ligand>
        <name>Zn(2+)</name>
        <dbReference type="ChEBI" id="CHEBI:29105"/>
        <label>1</label>
    </ligand>
</feature>